<dbReference type="AlphaFoldDB" id="A0A9X3RBU6"/>
<dbReference type="Proteomes" id="UP001152173">
    <property type="component" value="Unassembled WGS sequence"/>
</dbReference>
<dbReference type="RefSeq" id="WP_269925079.1">
    <property type="nucleotide sequence ID" value="NZ_JAMKBJ010000001.1"/>
</dbReference>
<sequence>MSIEIYTCKDFPATGLLRIPKKFQILLGLQTGRKVDIAYEEKMIFIRKENPKSSHNKRLMSDNGYIKIPKEIIDIANITSEDEYCLYVDEPNKQMVVKI</sequence>
<dbReference type="InterPro" id="IPR037914">
    <property type="entry name" value="SpoVT-AbrB_sf"/>
</dbReference>
<gene>
    <name evidence="1" type="ORF">M9R32_02090</name>
</gene>
<name>A0A9X3RBU6_9BACL</name>
<evidence type="ECO:0008006" key="3">
    <source>
        <dbReference type="Google" id="ProtNLM"/>
    </source>
</evidence>
<organism evidence="1 2">
    <name type="scientific">Paenisporosarcina quisquiliarum</name>
    <dbReference type="NCBI Taxonomy" id="365346"/>
    <lineage>
        <taxon>Bacteria</taxon>
        <taxon>Bacillati</taxon>
        <taxon>Bacillota</taxon>
        <taxon>Bacilli</taxon>
        <taxon>Bacillales</taxon>
        <taxon>Caryophanaceae</taxon>
        <taxon>Paenisporosarcina</taxon>
    </lineage>
</organism>
<proteinExistence type="predicted"/>
<evidence type="ECO:0000313" key="2">
    <source>
        <dbReference type="Proteomes" id="UP001152173"/>
    </source>
</evidence>
<evidence type="ECO:0000313" key="1">
    <source>
        <dbReference type="EMBL" id="MCZ8535980.1"/>
    </source>
</evidence>
<reference evidence="1" key="1">
    <citation type="submission" date="2022-05" db="EMBL/GenBank/DDBJ databases">
        <authorList>
            <person name="Colautti A."/>
            <person name="Iacumin L."/>
        </authorList>
    </citation>
    <scope>NUCLEOTIDE SEQUENCE</scope>
    <source>
        <strain evidence="1">SK 55</strain>
    </source>
</reference>
<dbReference type="EMBL" id="JAMKBJ010000001">
    <property type="protein sequence ID" value="MCZ8535980.1"/>
    <property type="molecule type" value="Genomic_DNA"/>
</dbReference>
<comment type="caution">
    <text evidence="1">The sequence shown here is derived from an EMBL/GenBank/DDBJ whole genome shotgun (WGS) entry which is preliminary data.</text>
</comment>
<keyword evidence="2" id="KW-1185">Reference proteome</keyword>
<dbReference type="SUPFAM" id="SSF89447">
    <property type="entry name" value="AbrB/MazE/MraZ-like"/>
    <property type="match status" value="1"/>
</dbReference>
<protein>
    <recommendedName>
        <fullName evidence="3">Looped-hinge helix DNA binding domain-containing protein, AbrB family</fullName>
    </recommendedName>
</protein>
<accession>A0A9X3RBU6</accession>